<accession>A0A2R6Y3S2</accession>
<dbReference type="InterPro" id="IPR028098">
    <property type="entry name" value="Glyco_trans_4-like_N"/>
</dbReference>
<dbReference type="EMBL" id="PEBX01000009">
    <property type="protein sequence ID" value="PTQ57313.1"/>
    <property type="molecule type" value="Genomic_DNA"/>
</dbReference>
<dbReference type="GO" id="GO:0016757">
    <property type="term" value="F:glycosyltransferase activity"/>
    <property type="evidence" value="ECO:0007669"/>
    <property type="project" value="InterPro"/>
</dbReference>
<dbReference type="CDD" id="cd03808">
    <property type="entry name" value="GT4_CapM-like"/>
    <property type="match status" value="1"/>
</dbReference>
<evidence type="ECO:0000313" key="3">
    <source>
        <dbReference type="EMBL" id="PTQ57313.1"/>
    </source>
</evidence>
<feature type="domain" description="Glycosyl transferase family 1" evidence="1">
    <location>
        <begin position="195"/>
        <end position="348"/>
    </location>
</feature>
<dbReference type="AlphaFoldDB" id="A0A2R6Y3S2"/>
<evidence type="ECO:0000259" key="2">
    <source>
        <dbReference type="Pfam" id="PF13439"/>
    </source>
</evidence>
<dbReference type="Pfam" id="PF13439">
    <property type="entry name" value="Glyco_transf_4"/>
    <property type="match status" value="1"/>
</dbReference>
<dbReference type="SUPFAM" id="SSF53756">
    <property type="entry name" value="UDP-Glycosyltransferase/glycogen phosphorylase"/>
    <property type="match status" value="1"/>
</dbReference>
<protein>
    <submittedName>
        <fullName evidence="3">Exopolysaccharide biosynthesis glycosyltransferase EpsF</fullName>
    </submittedName>
</protein>
<evidence type="ECO:0000313" key="4">
    <source>
        <dbReference type="Proteomes" id="UP000244338"/>
    </source>
</evidence>
<comment type="caution">
    <text evidence="3">The sequence shown here is derived from an EMBL/GenBank/DDBJ whole genome shotgun (WGS) entry which is preliminary data.</text>
</comment>
<reference evidence="4" key="1">
    <citation type="journal article" date="2018" name="Sci. Rep.">
        <title>Lignite coal burning seam in the remote Altai Mountains harbors a hydrogen-driven thermophilic microbial community.</title>
        <authorList>
            <person name="Kadnikov V.V."/>
            <person name="Mardanov A.V."/>
            <person name="Ivasenko D.A."/>
            <person name="Antsiferov D.V."/>
            <person name="Beletsky A.V."/>
            <person name="Karnachuk O.V."/>
            <person name="Ravin N.V."/>
        </authorList>
    </citation>
    <scope>NUCLEOTIDE SEQUENCE [LARGE SCALE GENOMIC DNA]</scope>
</reference>
<name>A0A2R6Y3S2_9BACL</name>
<organism evidence="3 4">
    <name type="scientific">Candidatus Carbonibacillus altaicus</name>
    <dbReference type="NCBI Taxonomy" id="2163959"/>
    <lineage>
        <taxon>Bacteria</taxon>
        <taxon>Bacillati</taxon>
        <taxon>Bacillota</taxon>
        <taxon>Bacilli</taxon>
        <taxon>Bacillales</taxon>
        <taxon>Candidatus Carbonibacillus</taxon>
    </lineage>
</organism>
<dbReference type="Proteomes" id="UP000244338">
    <property type="component" value="Unassembled WGS sequence"/>
</dbReference>
<dbReference type="Gene3D" id="3.40.50.2000">
    <property type="entry name" value="Glycogen Phosphorylase B"/>
    <property type="match status" value="2"/>
</dbReference>
<dbReference type="Pfam" id="PF00534">
    <property type="entry name" value="Glycos_transf_1"/>
    <property type="match status" value="1"/>
</dbReference>
<sequence>MKGVGLLNIVFIITRGDDIGGAQIHVRDLAEALQDDGHQVTVLCGGSGAFTEMLDKHNIPYRVLKHLVHPINPYRDVLAYLEIGHILRVLKPDLVATHSSKAGILGRLAAHRLSIPVTFTAHGWAFTEGVNPQKRYVYRAIEQWAARLSRKIITVSEYDRALALKERVGDAKQIVTIHNGIPDVPDRLRARPEREPVRLIMVARFGHPKNHALLLDALASLRTEPWSLDFVGDGPLLGEVRDRVRALGLEERVVFLGRRDDVPELLASSNIFILTSRWEGFPLSIIEAMRAGLPVIASDVGGVKEAVVHGETGFVVKGADADELAGYLQNLITSLEMRRKMGQAGRERYEKYFTFDHMFQTTLKIYKELVGEKDS</sequence>
<keyword evidence="3" id="KW-0808">Transferase</keyword>
<dbReference type="InterPro" id="IPR001296">
    <property type="entry name" value="Glyco_trans_1"/>
</dbReference>
<feature type="domain" description="Glycosyltransferase subfamily 4-like N-terminal" evidence="2">
    <location>
        <begin position="19"/>
        <end position="181"/>
    </location>
</feature>
<dbReference type="PANTHER" id="PTHR12526">
    <property type="entry name" value="GLYCOSYLTRANSFERASE"/>
    <property type="match status" value="1"/>
</dbReference>
<gene>
    <name evidence="3" type="ORF">BSOLF_1864</name>
</gene>
<proteinExistence type="predicted"/>
<evidence type="ECO:0000259" key="1">
    <source>
        <dbReference type="Pfam" id="PF00534"/>
    </source>
</evidence>
<dbReference type="PANTHER" id="PTHR12526:SF630">
    <property type="entry name" value="GLYCOSYLTRANSFERASE"/>
    <property type="match status" value="1"/>
</dbReference>